<proteinExistence type="predicted"/>
<evidence type="ECO:0000313" key="4">
    <source>
        <dbReference type="Ensembl" id="ENSCSAVP00000008695.1"/>
    </source>
</evidence>
<dbReference type="InterPro" id="IPR015816">
    <property type="entry name" value="Vitellinogen_b-sht_N"/>
</dbReference>
<keyword evidence="1 2" id="KW-0732">Signal</keyword>
<dbReference type="InParanoid" id="H2YTN5"/>
<dbReference type="GO" id="GO:0005783">
    <property type="term" value="C:endoplasmic reticulum"/>
    <property type="evidence" value="ECO:0007669"/>
    <property type="project" value="TreeGrafter"/>
</dbReference>
<dbReference type="OMA" id="ISNIWEN"/>
<dbReference type="Proteomes" id="UP000007875">
    <property type="component" value="Unassembled WGS sequence"/>
</dbReference>
<dbReference type="PANTHER" id="PTHR13024:SF0">
    <property type="entry name" value="MICROSOMAL TRIACYLGLYCEROL TRANSFER PROTEIN"/>
    <property type="match status" value="1"/>
</dbReference>
<dbReference type="Gene3D" id="2.30.230.10">
    <property type="entry name" value="Lipovitellin, beta-sheet shell regions, chain A"/>
    <property type="match status" value="1"/>
</dbReference>
<dbReference type="HOGENOM" id="CLU_1025008_0_0_1"/>
<reference evidence="5" key="1">
    <citation type="submission" date="2003-08" db="EMBL/GenBank/DDBJ databases">
        <authorList>
            <person name="Birren B."/>
            <person name="Nusbaum C."/>
            <person name="Abebe A."/>
            <person name="Abouelleil A."/>
            <person name="Adekoya E."/>
            <person name="Ait-zahra M."/>
            <person name="Allen N."/>
            <person name="Allen T."/>
            <person name="An P."/>
            <person name="Anderson M."/>
            <person name="Anderson S."/>
            <person name="Arachchi H."/>
            <person name="Armbruster J."/>
            <person name="Bachantsang P."/>
            <person name="Baldwin J."/>
            <person name="Barry A."/>
            <person name="Bayul T."/>
            <person name="Blitshsteyn B."/>
            <person name="Bloom T."/>
            <person name="Blye J."/>
            <person name="Boguslavskiy L."/>
            <person name="Borowsky M."/>
            <person name="Boukhgalter B."/>
            <person name="Brunache A."/>
            <person name="Butler J."/>
            <person name="Calixte N."/>
            <person name="Calvo S."/>
            <person name="Camarata J."/>
            <person name="Campo K."/>
            <person name="Chang J."/>
            <person name="Cheshatsang Y."/>
            <person name="Citroen M."/>
            <person name="Collymore A."/>
            <person name="Considine T."/>
            <person name="Cook A."/>
            <person name="Cooke P."/>
            <person name="Corum B."/>
            <person name="Cuomo C."/>
            <person name="David R."/>
            <person name="Dawoe T."/>
            <person name="Degray S."/>
            <person name="Dodge S."/>
            <person name="Dooley K."/>
            <person name="Dorje P."/>
            <person name="Dorjee K."/>
            <person name="Dorris L."/>
            <person name="Duffey N."/>
            <person name="Dupes A."/>
            <person name="Elkins T."/>
            <person name="Engels R."/>
            <person name="Erickson J."/>
            <person name="Farina A."/>
            <person name="Faro S."/>
            <person name="Ferreira P."/>
            <person name="Fischer H."/>
            <person name="Fitzgerald M."/>
            <person name="Foley K."/>
            <person name="Gage D."/>
            <person name="Galagan J."/>
            <person name="Gearin G."/>
            <person name="Gnerre S."/>
            <person name="Gnirke A."/>
            <person name="Goyette A."/>
            <person name="Graham J."/>
            <person name="Grandbois E."/>
            <person name="Gyaltsen K."/>
            <person name="Hafez N."/>
            <person name="Hagopian D."/>
            <person name="Hagos B."/>
            <person name="Hall J."/>
            <person name="Hatcher B."/>
            <person name="Heller A."/>
            <person name="Higgins H."/>
            <person name="Honan T."/>
            <person name="Horn A."/>
            <person name="Houde N."/>
            <person name="Hughes L."/>
            <person name="Hulme W."/>
            <person name="Husby E."/>
            <person name="Iliev I."/>
            <person name="Jaffe D."/>
            <person name="Jones C."/>
            <person name="Kamal M."/>
            <person name="Kamat A."/>
            <person name="Kamvysselis M."/>
            <person name="Karlsson E."/>
            <person name="Kells C."/>
            <person name="Kieu A."/>
            <person name="Kisner P."/>
            <person name="Kodira C."/>
            <person name="Kulbokas E."/>
            <person name="Labutti K."/>
            <person name="Lama D."/>
            <person name="Landers T."/>
            <person name="Leger J."/>
            <person name="Levine S."/>
            <person name="Lewis D."/>
            <person name="Lewis T."/>
            <person name="Lindblad-toh K."/>
            <person name="Liu X."/>
            <person name="Lokyitsang T."/>
            <person name="Lokyitsang Y."/>
            <person name="Lucien O."/>
            <person name="Lui A."/>
            <person name="Ma L.J."/>
            <person name="Mabbitt R."/>
            <person name="Macdonald J."/>
            <person name="Maclean C."/>
            <person name="Major J."/>
            <person name="Manning J."/>
            <person name="Marabella R."/>
            <person name="Maru K."/>
            <person name="Matthews C."/>
            <person name="Mauceli E."/>
            <person name="Mccarthy M."/>
            <person name="Mcdonough S."/>
            <person name="Mcghee T."/>
            <person name="Meldrim J."/>
            <person name="Meneus L."/>
            <person name="Mesirov J."/>
            <person name="Mihalev A."/>
            <person name="Mihova T."/>
            <person name="Mikkelsen T."/>
            <person name="Mlenga V."/>
            <person name="Moru K."/>
            <person name="Mozes J."/>
            <person name="Mulrain L."/>
            <person name="Munson G."/>
            <person name="Naylor J."/>
            <person name="Newes C."/>
            <person name="Nguyen C."/>
            <person name="Nguyen N."/>
            <person name="Nguyen T."/>
            <person name="Nicol R."/>
            <person name="Nielsen C."/>
            <person name="Nizzari M."/>
            <person name="Norbu C."/>
            <person name="Norbu N."/>
            <person name="O'donnell P."/>
            <person name="Okoawo O."/>
            <person name="O'leary S."/>
            <person name="Omotosho B."/>
            <person name="O'neill K."/>
            <person name="Osman S."/>
            <person name="Parker S."/>
            <person name="Perrin D."/>
            <person name="Phunkhang P."/>
            <person name="Piqani B."/>
            <person name="Purcell S."/>
            <person name="Rachupka T."/>
            <person name="Ramasamy U."/>
            <person name="Rameau R."/>
            <person name="Ray V."/>
            <person name="Raymond C."/>
            <person name="Retta R."/>
            <person name="Richardson S."/>
            <person name="Rise C."/>
            <person name="Rodriguez J."/>
            <person name="Rogers J."/>
            <person name="Rogov P."/>
            <person name="Rutman M."/>
            <person name="Schupbach R."/>
            <person name="Seaman C."/>
            <person name="Settipalli S."/>
            <person name="Sharpe T."/>
            <person name="Sheridan J."/>
            <person name="Sherpa N."/>
            <person name="Shi J."/>
            <person name="Smirnov S."/>
            <person name="Smith C."/>
            <person name="Sougnez C."/>
            <person name="Spencer B."/>
            <person name="Stalker J."/>
            <person name="Stange-thomann N."/>
            <person name="Stavropoulos S."/>
            <person name="Stetson K."/>
            <person name="Stone C."/>
            <person name="Stone S."/>
            <person name="Stubbs M."/>
            <person name="Talamas J."/>
            <person name="Tchuinga P."/>
            <person name="Tenzing P."/>
            <person name="Tesfaye S."/>
            <person name="Theodore J."/>
            <person name="Thoulutsang Y."/>
            <person name="Topham K."/>
            <person name="Towey S."/>
            <person name="Tsamla T."/>
            <person name="Tsomo N."/>
            <person name="Vallee D."/>
            <person name="Vassiliev H."/>
            <person name="Venkataraman V."/>
            <person name="Vinson J."/>
            <person name="Vo A."/>
            <person name="Wade C."/>
            <person name="Wang S."/>
            <person name="Wangchuk T."/>
            <person name="Wangdi T."/>
            <person name="Whittaker C."/>
            <person name="Wilkinson J."/>
            <person name="Wu Y."/>
            <person name="Wyman D."/>
            <person name="Yadav S."/>
            <person name="Yang S."/>
            <person name="Yang X."/>
            <person name="Yeager S."/>
            <person name="Yee E."/>
            <person name="Young G."/>
            <person name="Zainoun J."/>
            <person name="Zembeck L."/>
            <person name="Zimmer A."/>
            <person name="Zody M."/>
            <person name="Lander E."/>
        </authorList>
    </citation>
    <scope>NUCLEOTIDE SEQUENCE [LARGE SCALE GENOMIC DNA]</scope>
</reference>
<evidence type="ECO:0000256" key="2">
    <source>
        <dbReference type="SAM" id="SignalP"/>
    </source>
</evidence>
<protein>
    <recommendedName>
        <fullName evidence="3">Vitellogenin domain-containing protein</fullName>
    </recommendedName>
</protein>
<evidence type="ECO:0000259" key="3">
    <source>
        <dbReference type="Pfam" id="PF01347"/>
    </source>
</evidence>
<feature type="domain" description="Vitellogenin" evidence="3">
    <location>
        <begin position="29"/>
        <end position="270"/>
    </location>
</feature>
<evidence type="ECO:0000313" key="5">
    <source>
        <dbReference type="Proteomes" id="UP000007875"/>
    </source>
</evidence>
<feature type="chain" id="PRO_5003578793" description="Vitellogenin domain-containing protein" evidence="2">
    <location>
        <begin position="25"/>
        <end position="272"/>
    </location>
</feature>
<dbReference type="GO" id="GO:0005794">
    <property type="term" value="C:Golgi apparatus"/>
    <property type="evidence" value="ECO:0007669"/>
    <property type="project" value="TreeGrafter"/>
</dbReference>
<dbReference type="InterPro" id="IPR015819">
    <property type="entry name" value="Lipid_transp_b-sht_shell"/>
</dbReference>
<dbReference type="STRING" id="51511.ENSCSAVP00000008695"/>
<dbReference type="FunFam" id="2.30.230.10:FF:000001">
    <property type="entry name" value="Microsomal triglyceride transfer protein large subunit"/>
    <property type="match status" value="1"/>
</dbReference>
<sequence length="272" mass="30342">MKLIAEVFCLTLSVCCCITVPVGSSGLSYNPNKVYRYSYEAEVTLNEADLTNEDKVHRMHADVGLKVGAVFELSSQWTNPSNQNDQIIQMQFEEAEIFNVSDRLKKDNTFYSTRKSKSLRSIVKPLIFRWTNGKISELYVNRAETVTSLNIKRGILGLLQLQTQTGQRKEEDPSGNCEVSYIVDGTEVQKMKNVASCVNKEEGFTSLNKALGVTSGSTSRAIYTLSSDLSHILFAVALESHSVRVNIKQDVSLFVLGRQKLGLMDYSDQKSA</sequence>
<dbReference type="GeneTree" id="ENSGT00390000011412"/>
<dbReference type="GO" id="GO:0042157">
    <property type="term" value="P:lipoprotein metabolic process"/>
    <property type="evidence" value="ECO:0007669"/>
    <property type="project" value="TreeGrafter"/>
</dbReference>
<dbReference type="Pfam" id="PF01347">
    <property type="entry name" value="Vitellogenin_N"/>
    <property type="match status" value="1"/>
</dbReference>
<dbReference type="PANTHER" id="PTHR13024">
    <property type="entry name" value="MICROSOMAL TRIGLYCERIDE TRANSFER PROTEIN, LARGE SUBUNIT"/>
    <property type="match status" value="1"/>
</dbReference>
<reference evidence="4" key="2">
    <citation type="submission" date="2025-08" db="UniProtKB">
        <authorList>
            <consortium name="Ensembl"/>
        </authorList>
    </citation>
    <scope>IDENTIFICATION</scope>
</reference>
<dbReference type="AlphaFoldDB" id="H2YTN5"/>
<dbReference type="GO" id="GO:0005548">
    <property type="term" value="F:phospholipid transporter activity"/>
    <property type="evidence" value="ECO:0007669"/>
    <property type="project" value="InterPro"/>
</dbReference>
<name>H2YTN5_CIOSA</name>
<keyword evidence="5" id="KW-1185">Reference proteome</keyword>
<dbReference type="InterPro" id="IPR001747">
    <property type="entry name" value="Vitellogenin_N"/>
</dbReference>
<dbReference type="eggNOG" id="KOG4337">
    <property type="taxonomic scope" value="Eukaryota"/>
</dbReference>
<reference evidence="4" key="3">
    <citation type="submission" date="2025-09" db="UniProtKB">
        <authorList>
            <consortium name="Ensembl"/>
        </authorList>
    </citation>
    <scope>IDENTIFICATION</scope>
</reference>
<dbReference type="InterPro" id="IPR039988">
    <property type="entry name" value="MTTP"/>
</dbReference>
<dbReference type="Ensembl" id="ENSCSAVT00000008805.1">
    <property type="protein sequence ID" value="ENSCSAVP00000008695.1"/>
    <property type="gene ID" value="ENSCSAVG00000005165.1"/>
</dbReference>
<organism evidence="4 5">
    <name type="scientific">Ciona savignyi</name>
    <name type="common">Pacific transparent sea squirt</name>
    <dbReference type="NCBI Taxonomy" id="51511"/>
    <lineage>
        <taxon>Eukaryota</taxon>
        <taxon>Metazoa</taxon>
        <taxon>Chordata</taxon>
        <taxon>Tunicata</taxon>
        <taxon>Ascidiacea</taxon>
        <taxon>Phlebobranchia</taxon>
        <taxon>Cionidae</taxon>
        <taxon>Ciona</taxon>
    </lineage>
</organism>
<dbReference type="SUPFAM" id="SSF56968">
    <property type="entry name" value="Lipovitellin-phosvitin complex, beta-sheet shell regions"/>
    <property type="match status" value="1"/>
</dbReference>
<dbReference type="GO" id="GO:0016323">
    <property type="term" value="C:basolateral plasma membrane"/>
    <property type="evidence" value="ECO:0007669"/>
    <property type="project" value="TreeGrafter"/>
</dbReference>
<accession>H2YTN5</accession>
<evidence type="ECO:0000256" key="1">
    <source>
        <dbReference type="ARBA" id="ARBA00022729"/>
    </source>
</evidence>
<feature type="signal peptide" evidence="2">
    <location>
        <begin position="1"/>
        <end position="24"/>
    </location>
</feature>